<dbReference type="AlphaFoldDB" id="A0A821FD67"/>
<accession>A0A821FD67</accession>
<dbReference type="Proteomes" id="UP000663866">
    <property type="component" value="Unassembled WGS sequence"/>
</dbReference>
<evidence type="ECO:0000313" key="1">
    <source>
        <dbReference type="EMBL" id="CAF4649387.1"/>
    </source>
</evidence>
<sequence length="42" mass="4445">MDRGGNFIGRLTTVDGNSASFMLVQAGLAKVHESAYGAPNYK</sequence>
<evidence type="ECO:0000313" key="3">
    <source>
        <dbReference type="Proteomes" id="UP000663866"/>
    </source>
</evidence>
<comment type="caution">
    <text evidence="2">The sequence shown here is derived from an EMBL/GenBank/DDBJ whole genome shotgun (WGS) entry which is preliminary data.</text>
</comment>
<protein>
    <submittedName>
        <fullName evidence="2">Uncharacterized protein</fullName>
    </submittedName>
</protein>
<dbReference type="EMBL" id="CAJOBG010086247">
    <property type="protein sequence ID" value="CAF4649387.1"/>
    <property type="molecule type" value="Genomic_DNA"/>
</dbReference>
<keyword evidence="3" id="KW-1185">Reference proteome</keyword>
<dbReference type="EMBL" id="CAJOBG010086362">
    <property type="protein sequence ID" value="CAF4649691.1"/>
    <property type="molecule type" value="Genomic_DNA"/>
</dbReference>
<name>A0A821FD67_9BILA</name>
<proteinExistence type="predicted"/>
<gene>
    <name evidence="1" type="ORF">OVN521_LOCUS46768</name>
    <name evidence="2" type="ORF">OVN521_LOCUS46777</name>
</gene>
<feature type="non-terminal residue" evidence="2">
    <location>
        <position position="42"/>
    </location>
</feature>
<organism evidence="2 3">
    <name type="scientific">Rotaria magnacalcarata</name>
    <dbReference type="NCBI Taxonomy" id="392030"/>
    <lineage>
        <taxon>Eukaryota</taxon>
        <taxon>Metazoa</taxon>
        <taxon>Spiralia</taxon>
        <taxon>Gnathifera</taxon>
        <taxon>Rotifera</taxon>
        <taxon>Eurotatoria</taxon>
        <taxon>Bdelloidea</taxon>
        <taxon>Philodinida</taxon>
        <taxon>Philodinidae</taxon>
        <taxon>Rotaria</taxon>
    </lineage>
</organism>
<evidence type="ECO:0000313" key="2">
    <source>
        <dbReference type="EMBL" id="CAF4649691.1"/>
    </source>
</evidence>
<reference evidence="2" key="1">
    <citation type="submission" date="2021-02" db="EMBL/GenBank/DDBJ databases">
        <authorList>
            <person name="Nowell W R."/>
        </authorList>
    </citation>
    <scope>NUCLEOTIDE SEQUENCE</scope>
</reference>